<organism evidence="3 4">
    <name type="scientific">Streptomyces lydicus</name>
    <dbReference type="NCBI Taxonomy" id="47763"/>
    <lineage>
        <taxon>Bacteria</taxon>
        <taxon>Bacillati</taxon>
        <taxon>Actinomycetota</taxon>
        <taxon>Actinomycetes</taxon>
        <taxon>Kitasatosporales</taxon>
        <taxon>Streptomycetaceae</taxon>
        <taxon>Streptomyces</taxon>
    </lineage>
</organism>
<feature type="compositionally biased region" description="Low complexity" evidence="1">
    <location>
        <begin position="27"/>
        <end position="38"/>
    </location>
</feature>
<evidence type="ECO:0000256" key="2">
    <source>
        <dbReference type="SAM" id="SignalP"/>
    </source>
</evidence>
<feature type="region of interest" description="Disordered" evidence="1">
    <location>
        <begin position="27"/>
        <end position="101"/>
    </location>
</feature>
<feature type="compositionally biased region" description="Basic residues" evidence="1">
    <location>
        <begin position="58"/>
        <end position="68"/>
    </location>
</feature>
<dbReference type="KEGG" id="slc:SL103_14765"/>
<evidence type="ECO:0000256" key="1">
    <source>
        <dbReference type="SAM" id="MobiDB-lite"/>
    </source>
</evidence>
<reference evidence="3 4" key="1">
    <citation type="submission" date="2016-09" db="EMBL/GenBank/DDBJ databases">
        <title>Complete genome sequencing of Streptomyces lydicus 103 and metabolic pathways analysis of antibiotic biosynthesis.</title>
        <authorList>
            <person name="Jia N."/>
            <person name="Ding M.-Z."/>
            <person name="Gao F."/>
            <person name="Yuan Y.-J."/>
        </authorList>
    </citation>
    <scope>NUCLEOTIDE SEQUENCE [LARGE SCALE GENOMIC DNA]</scope>
    <source>
        <strain evidence="3 4">103</strain>
    </source>
</reference>
<dbReference type="EMBL" id="CP017157">
    <property type="protein sequence ID" value="AOP47353.1"/>
    <property type="molecule type" value="Genomic_DNA"/>
</dbReference>
<sequence length="135" mass="14180">MLRSIPRGLAVAGLTAAALVLPTAGAATAAPSSTPTPVCSSHGCDRSHHVKGHEKAHGRTGHGGHNAHRRDGYDDFGRDGGRRDGYGYGRDGYRDGYGYGRDGYNRDGYRDGYGYGRDGYGPGRGLFGLGLLGLL</sequence>
<evidence type="ECO:0000313" key="4">
    <source>
        <dbReference type="Proteomes" id="UP000094094"/>
    </source>
</evidence>
<feature type="compositionally biased region" description="Basic and acidic residues" evidence="1">
    <location>
        <begin position="69"/>
        <end position="85"/>
    </location>
</feature>
<name>A0A1D7VKR1_9ACTN</name>
<keyword evidence="2" id="KW-0732">Signal</keyword>
<dbReference type="RefSeq" id="WP_069569342.1">
    <property type="nucleotide sequence ID" value="NZ_CP017157.1"/>
</dbReference>
<feature type="chain" id="PRO_5039256543" evidence="2">
    <location>
        <begin position="30"/>
        <end position="135"/>
    </location>
</feature>
<feature type="signal peptide" evidence="2">
    <location>
        <begin position="1"/>
        <end position="29"/>
    </location>
</feature>
<dbReference type="Proteomes" id="UP000094094">
    <property type="component" value="Chromosome"/>
</dbReference>
<feature type="compositionally biased region" description="Basic and acidic residues" evidence="1">
    <location>
        <begin position="43"/>
        <end position="57"/>
    </location>
</feature>
<dbReference type="AlphaFoldDB" id="A0A1D7VKR1"/>
<evidence type="ECO:0000313" key="3">
    <source>
        <dbReference type="EMBL" id="AOP47353.1"/>
    </source>
</evidence>
<feature type="compositionally biased region" description="Gly residues" evidence="1">
    <location>
        <begin position="86"/>
        <end position="101"/>
    </location>
</feature>
<accession>A0A1D7VKR1</accession>
<gene>
    <name evidence="3" type="ORF">SL103_14765</name>
</gene>
<keyword evidence="4" id="KW-1185">Reference proteome</keyword>
<proteinExistence type="predicted"/>
<protein>
    <submittedName>
        <fullName evidence="3">Uncharacterized protein</fullName>
    </submittedName>
</protein>